<dbReference type="AlphaFoldDB" id="A0AAV2IT97"/>
<dbReference type="Proteomes" id="UP001497482">
    <property type="component" value="Chromosome 1"/>
</dbReference>
<gene>
    <name evidence="1" type="ORF">KC01_LOCUS1070</name>
</gene>
<organism evidence="1 2">
    <name type="scientific">Knipowitschia caucasica</name>
    <name type="common">Caucasian dwarf goby</name>
    <name type="synonym">Pomatoschistus caucasicus</name>
    <dbReference type="NCBI Taxonomy" id="637954"/>
    <lineage>
        <taxon>Eukaryota</taxon>
        <taxon>Metazoa</taxon>
        <taxon>Chordata</taxon>
        <taxon>Craniata</taxon>
        <taxon>Vertebrata</taxon>
        <taxon>Euteleostomi</taxon>
        <taxon>Actinopterygii</taxon>
        <taxon>Neopterygii</taxon>
        <taxon>Teleostei</taxon>
        <taxon>Neoteleostei</taxon>
        <taxon>Acanthomorphata</taxon>
        <taxon>Gobiaria</taxon>
        <taxon>Gobiiformes</taxon>
        <taxon>Gobioidei</taxon>
        <taxon>Gobiidae</taxon>
        <taxon>Gobiinae</taxon>
        <taxon>Knipowitschia</taxon>
    </lineage>
</organism>
<protein>
    <submittedName>
        <fullName evidence="1">Uncharacterized protein</fullName>
    </submittedName>
</protein>
<reference evidence="1 2" key="1">
    <citation type="submission" date="2024-04" db="EMBL/GenBank/DDBJ databases">
        <authorList>
            <person name="Waldvogel A.-M."/>
            <person name="Schoenle A."/>
        </authorList>
    </citation>
    <scope>NUCLEOTIDE SEQUENCE [LARGE SCALE GENOMIC DNA]</scope>
</reference>
<dbReference type="EMBL" id="OZ035823">
    <property type="protein sequence ID" value="CAL1568453.1"/>
    <property type="molecule type" value="Genomic_DNA"/>
</dbReference>
<keyword evidence="2" id="KW-1185">Reference proteome</keyword>
<proteinExistence type="predicted"/>
<accession>A0AAV2IT97</accession>
<name>A0AAV2IT97_KNICA</name>
<evidence type="ECO:0000313" key="2">
    <source>
        <dbReference type="Proteomes" id="UP001497482"/>
    </source>
</evidence>
<evidence type="ECO:0000313" key="1">
    <source>
        <dbReference type="EMBL" id="CAL1568453.1"/>
    </source>
</evidence>
<sequence>MPRKVVKVPETGCACRKAAPDVWRVKPRRSLRTAAQAEDETCRLKVPYNLSRSLDVKKPPQQLLTAKGEMV</sequence>